<dbReference type="InterPro" id="IPR026004">
    <property type="entry name" value="Septum_form"/>
</dbReference>
<sequence length="440" mass="45137">MSTENEPHEDSHDETSGSPDTRPETSPTAPRGISWLRSHPLRTVLGAVVLGALAAGAVVASVGGFSDGGTIATSEIGASERGPDSNAFNRSVPGTCLTWPRNDPGHPTAIGCGGEHYFEVAGIVDASTITTAQFAEAQASATASSTAPTAGGAASSSAPRPSATSSPATSTSPAPSSGPSSSVAPTAPAFGDDAPWPTTAQFGAIRDQFCPGQVSGYLQGRFDPDGRFSVGMLFPSKRQWDAGERTLRCGLQLADSTGTLVGFLGRVADQDQSLQWPAGTCVGIDLRTRQPTDPVACAEQHAFEVTGVVGLGQRFGAPGSGRPWPDVATQNAFLQTTCPQITDTYLGGRQKFTDSTLNVQWSTLTRASWDAGSGTVVCYVALPDRDGFATLVGSAKANLLINGKVPTPTSEGPPGRLNPTPVPLPQGITPNPTEVPAPVG</sequence>
<keyword evidence="2" id="KW-0472">Membrane</keyword>
<keyword evidence="2" id="KW-0812">Transmembrane</keyword>
<name>A0ABW3G435_9NOCA</name>
<evidence type="ECO:0000313" key="4">
    <source>
        <dbReference type="EMBL" id="MFD0925291.1"/>
    </source>
</evidence>
<feature type="region of interest" description="Disordered" evidence="1">
    <location>
        <begin position="143"/>
        <end position="198"/>
    </location>
</feature>
<dbReference type="RefSeq" id="WP_253646746.1">
    <property type="nucleotide sequence ID" value="NZ_BAAAMO010000002.1"/>
</dbReference>
<evidence type="ECO:0000256" key="1">
    <source>
        <dbReference type="SAM" id="MobiDB-lite"/>
    </source>
</evidence>
<feature type="region of interest" description="Disordered" evidence="1">
    <location>
        <begin position="1"/>
        <end position="34"/>
    </location>
</feature>
<feature type="transmembrane region" description="Helical" evidence="2">
    <location>
        <begin position="44"/>
        <end position="65"/>
    </location>
</feature>
<feature type="compositionally biased region" description="Low complexity" evidence="1">
    <location>
        <begin position="143"/>
        <end position="189"/>
    </location>
</feature>
<organism evidence="4 5">
    <name type="scientific">Williamsia deligens</name>
    <dbReference type="NCBI Taxonomy" id="321325"/>
    <lineage>
        <taxon>Bacteria</taxon>
        <taxon>Bacillati</taxon>
        <taxon>Actinomycetota</taxon>
        <taxon>Actinomycetes</taxon>
        <taxon>Mycobacteriales</taxon>
        <taxon>Nocardiaceae</taxon>
        <taxon>Williamsia</taxon>
    </lineage>
</organism>
<keyword evidence="2" id="KW-1133">Transmembrane helix</keyword>
<feature type="compositionally biased region" description="Polar residues" evidence="1">
    <location>
        <begin position="16"/>
        <end position="28"/>
    </location>
</feature>
<comment type="caution">
    <text evidence="4">The sequence shown here is derived from an EMBL/GenBank/DDBJ whole genome shotgun (WGS) entry which is preliminary data.</text>
</comment>
<evidence type="ECO:0000256" key="2">
    <source>
        <dbReference type="SAM" id="Phobius"/>
    </source>
</evidence>
<evidence type="ECO:0000259" key="3">
    <source>
        <dbReference type="Pfam" id="PF13845"/>
    </source>
</evidence>
<dbReference type="Proteomes" id="UP001597068">
    <property type="component" value="Unassembled WGS sequence"/>
</dbReference>
<protein>
    <submittedName>
        <fullName evidence="4">Septum formation family protein</fullName>
    </submittedName>
</protein>
<dbReference type="EMBL" id="JBHTIL010000001">
    <property type="protein sequence ID" value="MFD0925291.1"/>
    <property type="molecule type" value="Genomic_DNA"/>
</dbReference>
<evidence type="ECO:0000313" key="5">
    <source>
        <dbReference type="Proteomes" id="UP001597068"/>
    </source>
</evidence>
<feature type="compositionally biased region" description="Basic and acidic residues" evidence="1">
    <location>
        <begin position="1"/>
        <end position="15"/>
    </location>
</feature>
<proteinExistence type="predicted"/>
<dbReference type="Pfam" id="PF13845">
    <property type="entry name" value="Septum_form"/>
    <property type="match status" value="1"/>
</dbReference>
<gene>
    <name evidence="4" type="ORF">ACFQ04_06025</name>
</gene>
<feature type="region of interest" description="Disordered" evidence="1">
    <location>
        <begin position="404"/>
        <end position="440"/>
    </location>
</feature>
<accession>A0ABW3G435</accession>
<feature type="domain" description="Septum formation-related" evidence="3">
    <location>
        <begin position="187"/>
        <end position="378"/>
    </location>
</feature>
<keyword evidence="5" id="KW-1185">Reference proteome</keyword>
<reference evidence="5" key="1">
    <citation type="journal article" date="2019" name="Int. J. Syst. Evol. Microbiol.">
        <title>The Global Catalogue of Microorganisms (GCM) 10K type strain sequencing project: providing services to taxonomists for standard genome sequencing and annotation.</title>
        <authorList>
            <consortium name="The Broad Institute Genomics Platform"/>
            <consortium name="The Broad Institute Genome Sequencing Center for Infectious Disease"/>
            <person name="Wu L."/>
            <person name="Ma J."/>
        </authorList>
    </citation>
    <scope>NUCLEOTIDE SEQUENCE [LARGE SCALE GENOMIC DNA]</scope>
    <source>
        <strain evidence="5">CCUG 50873</strain>
    </source>
</reference>